<dbReference type="InterPro" id="IPR004895">
    <property type="entry name" value="Prenylated_rab_accept_PRA1"/>
</dbReference>
<proteinExistence type="inferred from homology"/>
<dbReference type="InParanoid" id="A0A1V9XUH5"/>
<feature type="transmembrane region" description="Helical" evidence="5">
    <location>
        <begin position="41"/>
        <end position="61"/>
    </location>
</feature>
<dbReference type="FunCoup" id="A0A1V9XUH5">
    <property type="interactions" value="704"/>
</dbReference>
<evidence type="ECO:0000256" key="4">
    <source>
        <dbReference type="ARBA" id="ARBA00023136"/>
    </source>
</evidence>
<keyword evidence="2 5" id="KW-0812">Transmembrane</keyword>
<comment type="similarity">
    <text evidence="5">Belongs to the PRA1 family.</text>
</comment>
<dbReference type="AlphaFoldDB" id="A0A1V9XUH5"/>
<feature type="transmembrane region" description="Helical" evidence="5">
    <location>
        <begin position="67"/>
        <end position="85"/>
    </location>
</feature>
<dbReference type="STRING" id="418985.A0A1V9XUH5"/>
<feature type="transmembrane region" description="Helical" evidence="5">
    <location>
        <begin position="120"/>
        <end position="140"/>
    </location>
</feature>
<keyword evidence="4 5" id="KW-0472">Membrane</keyword>
<dbReference type="EMBL" id="MNPL01003900">
    <property type="protein sequence ID" value="OQR77140.1"/>
    <property type="molecule type" value="Genomic_DNA"/>
</dbReference>
<keyword evidence="3 5" id="KW-1133">Transmembrane helix</keyword>
<reference evidence="6 7" key="1">
    <citation type="journal article" date="2017" name="Gigascience">
        <title>Draft genome of the honey bee ectoparasitic mite, Tropilaelaps mercedesae, is shaped by the parasitic life history.</title>
        <authorList>
            <person name="Dong X."/>
            <person name="Armstrong S.D."/>
            <person name="Xia D."/>
            <person name="Makepeace B.L."/>
            <person name="Darby A.C."/>
            <person name="Kadowaki T."/>
        </authorList>
    </citation>
    <scope>NUCLEOTIDE SEQUENCE [LARGE SCALE GENOMIC DNA]</scope>
    <source>
        <strain evidence="6">Wuxi-XJTLU</strain>
    </source>
</reference>
<gene>
    <name evidence="6" type="ORF">BIW11_07303</name>
</gene>
<comment type="subcellular location">
    <subcellularLocation>
        <location evidence="1 5">Membrane</location>
        <topology evidence="1 5">Multi-pass membrane protein</topology>
    </subcellularLocation>
</comment>
<evidence type="ECO:0000313" key="7">
    <source>
        <dbReference type="Proteomes" id="UP000192247"/>
    </source>
</evidence>
<name>A0A1V9XUH5_9ACAR</name>
<organism evidence="6 7">
    <name type="scientific">Tropilaelaps mercedesae</name>
    <dbReference type="NCBI Taxonomy" id="418985"/>
    <lineage>
        <taxon>Eukaryota</taxon>
        <taxon>Metazoa</taxon>
        <taxon>Ecdysozoa</taxon>
        <taxon>Arthropoda</taxon>
        <taxon>Chelicerata</taxon>
        <taxon>Arachnida</taxon>
        <taxon>Acari</taxon>
        <taxon>Parasitiformes</taxon>
        <taxon>Mesostigmata</taxon>
        <taxon>Gamasina</taxon>
        <taxon>Dermanyssoidea</taxon>
        <taxon>Laelapidae</taxon>
        <taxon>Tropilaelaps</taxon>
    </lineage>
</organism>
<evidence type="ECO:0000256" key="2">
    <source>
        <dbReference type="ARBA" id="ARBA00022692"/>
    </source>
</evidence>
<dbReference type="Proteomes" id="UP000192247">
    <property type="component" value="Unassembled WGS sequence"/>
</dbReference>
<dbReference type="GO" id="GO:0016020">
    <property type="term" value="C:membrane"/>
    <property type="evidence" value="ECO:0007669"/>
    <property type="project" value="UniProtKB-SubCell"/>
</dbReference>
<evidence type="ECO:0000256" key="5">
    <source>
        <dbReference type="RuleBase" id="RU363107"/>
    </source>
</evidence>
<dbReference type="OrthoDB" id="18213at2759"/>
<sequence>MGDFTAPPFRSINDFFGAGARFEIPNIQDLDKWSNRVLNNLIYYQTNYFVVIGVVFVLVGLFNPCQLLVGMFATLATLALLNYLATHQAAFAGVKRQHPGLCVAIMLSGGYMIVALVGSVLVFLFGIALPVLIVFVHASLRLRNLRSKVFNQVERMGAIKTPMGLVLEQLGETFEQLVASN</sequence>
<keyword evidence="7" id="KW-1185">Reference proteome</keyword>
<accession>A0A1V9XUH5</accession>
<comment type="caution">
    <text evidence="6">The sequence shown here is derived from an EMBL/GenBank/DDBJ whole genome shotgun (WGS) entry which is preliminary data.</text>
</comment>
<dbReference type="Pfam" id="PF03208">
    <property type="entry name" value="PRA1"/>
    <property type="match status" value="1"/>
</dbReference>
<dbReference type="PANTHER" id="PTHR12859">
    <property type="entry name" value="PRA1 PROTEIN"/>
    <property type="match status" value="1"/>
</dbReference>
<dbReference type="PANTHER" id="PTHR12859:SF0">
    <property type="entry name" value="PRA1 FAMILY PROTEIN"/>
    <property type="match status" value="1"/>
</dbReference>
<evidence type="ECO:0000256" key="3">
    <source>
        <dbReference type="ARBA" id="ARBA00022989"/>
    </source>
</evidence>
<evidence type="ECO:0000256" key="1">
    <source>
        <dbReference type="ARBA" id="ARBA00004141"/>
    </source>
</evidence>
<protein>
    <recommendedName>
        <fullName evidence="5">PRA1 family protein</fullName>
    </recommendedName>
</protein>
<evidence type="ECO:0000313" key="6">
    <source>
        <dbReference type="EMBL" id="OQR77140.1"/>
    </source>
</evidence>